<dbReference type="EMBL" id="BK032511">
    <property type="protein sequence ID" value="DAF44294.1"/>
    <property type="molecule type" value="Genomic_DNA"/>
</dbReference>
<evidence type="ECO:0000313" key="1">
    <source>
        <dbReference type="EMBL" id="DAF44294.1"/>
    </source>
</evidence>
<sequence>MVEKSDVSDILSKKCLLIKGLEENIFKDFTSEEEDLLHSKHGRIKVGLPVIINCNPVKTVPKITTIDLELEGLVPKCIIDAKFYLKEFILLHESINN</sequence>
<proteinExistence type="predicted"/>
<organism evidence="1">
    <name type="scientific">Podoviridae sp. ct8Lf7</name>
    <dbReference type="NCBI Taxonomy" id="2827723"/>
    <lineage>
        <taxon>Viruses</taxon>
        <taxon>Duplodnaviria</taxon>
        <taxon>Heunggongvirae</taxon>
        <taxon>Uroviricota</taxon>
        <taxon>Caudoviricetes</taxon>
    </lineage>
</organism>
<protein>
    <submittedName>
        <fullName evidence="1">Uncharacterized protein</fullName>
    </submittedName>
</protein>
<accession>A0A8S5RZY3</accession>
<reference evidence="1" key="1">
    <citation type="journal article" date="2021" name="Proc. Natl. Acad. Sci. U.S.A.">
        <title>A Catalog of Tens of Thousands of Viruses from Human Metagenomes Reveals Hidden Associations with Chronic Diseases.</title>
        <authorList>
            <person name="Tisza M.J."/>
            <person name="Buck C.B."/>
        </authorList>
    </citation>
    <scope>NUCLEOTIDE SEQUENCE</scope>
    <source>
        <strain evidence="1">Ct8Lf7</strain>
    </source>
</reference>
<name>A0A8S5RZY3_9CAUD</name>